<evidence type="ECO:0000313" key="3">
    <source>
        <dbReference type="Proteomes" id="UP000515163"/>
    </source>
</evidence>
<name>A0A6P8H5I5_ACTTE</name>
<dbReference type="OrthoDB" id="10377770at2759"/>
<feature type="region of interest" description="Disordered" evidence="2">
    <location>
        <begin position="1"/>
        <end position="51"/>
    </location>
</feature>
<dbReference type="AlphaFoldDB" id="A0A6P8H5I5"/>
<protein>
    <submittedName>
        <fullName evidence="4">Uncharacterized protein LOC116288127</fullName>
    </submittedName>
</protein>
<evidence type="ECO:0000256" key="1">
    <source>
        <dbReference type="SAM" id="Coils"/>
    </source>
</evidence>
<feature type="coiled-coil region" evidence="1">
    <location>
        <begin position="286"/>
        <end position="330"/>
    </location>
</feature>
<dbReference type="Proteomes" id="UP000515163">
    <property type="component" value="Unplaced"/>
</dbReference>
<reference evidence="4" key="1">
    <citation type="submission" date="2025-08" db="UniProtKB">
        <authorList>
            <consortium name="RefSeq"/>
        </authorList>
    </citation>
    <scope>IDENTIFICATION</scope>
</reference>
<keyword evidence="1" id="KW-0175">Coiled coil</keyword>
<feature type="compositionally biased region" description="Basic and acidic residues" evidence="2">
    <location>
        <begin position="32"/>
        <end position="41"/>
    </location>
</feature>
<dbReference type="RefSeq" id="XP_031550728.1">
    <property type="nucleotide sequence ID" value="XM_031694868.1"/>
</dbReference>
<proteinExistence type="predicted"/>
<dbReference type="InParanoid" id="A0A6P8H5I5"/>
<feature type="compositionally biased region" description="Polar residues" evidence="2">
    <location>
        <begin position="1"/>
        <end position="11"/>
    </location>
</feature>
<dbReference type="KEGG" id="aten:116288127"/>
<accession>A0A6P8H5I5</accession>
<dbReference type="GeneID" id="116288127"/>
<organism evidence="3 4">
    <name type="scientific">Actinia tenebrosa</name>
    <name type="common">Australian red waratah sea anemone</name>
    <dbReference type="NCBI Taxonomy" id="6105"/>
    <lineage>
        <taxon>Eukaryota</taxon>
        <taxon>Metazoa</taxon>
        <taxon>Cnidaria</taxon>
        <taxon>Anthozoa</taxon>
        <taxon>Hexacorallia</taxon>
        <taxon>Actiniaria</taxon>
        <taxon>Actiniidae</taxon>
        <taxon>Actinia</taxon>
    </lineage>
</organism>
<evidence type="ECO:0000313" key="4">
    <source>
        <dbReference type="RefSeq" id="XP_031550728.1"/>
    </source>
</evidence>
<keyword evidence="3" id="KW-1185">Reference proteome</keyword>
<sequence length="333" mass="36804">MHYIQTSSPLPLNTKPFKASHSSSNEGESEVLPDKNGKDTENNYDQGQKNKLTKQCPHTILVPLPYFTAPSRPPHTAPARFKQSYNRPRIYATRSSQQKQRSGALSSLSGWSSPSVINFNAYDLPQISRPVTRGCGTTGSIIGVQNKSHTGKVAIVAAVDTETIPPFTPPATAASEFYKQQLGITNDGAATTNEEGFSPEVDSISSEDIGHDIVNNNELKNEQKTNHNGITGSDIHTSAEQEQRDEAIEDLSNRISGVNVAVTLNVIDETGSVNDVDIYNPEDRDLQKQEEVNRHIQEAQENYQKRKQEIETLLDEHVNLVNEVNNLSQELQE</sequence>
<evidence type="ECO:0000256" key="2">
    <source>
        <dbReference type="SAM" id="MobiDB-lite"/>
    </source>
</evidence>
<gene>
    <name evidence="4" type="primary">LOC116288127</name>
</gene>